<accession>L0DYQ9</accession>
<sequence>MKRILINATQPEELRVAMVDGQRLYDLDIELPSRERKKANIYKARITRVEPSLEAAFVNFGAERHGFLPFKEIARSAVGAPEDSDKPIREFLKEGLQLLVQVEKEERGTKGAALTTYVSLAGRYLVLMPNNPRAGGVSRRIEGDDRAELREALAELNIPEGMGVIARTAGVGRTPEELQWDLDYMTALWSAILQASTEADAPALIHQESNVIIRALRDHMRNDVGEVIIDDEMVYRQALEFVERVMPNSLRKIKLYSDPVPLFNRFQVESQIESAFERLVALPSGGALVIDHTEALISIDVNSARATKGGDIEETALTTNLEAAEEAARQLRIRDLGGLIVIDFIDMTSNKHQREVETRLRKALEMDRARVQVGRISRFGLLEMSRQRLRSSLGESSHITCPRCQGHGQIRSVESLALSILRLIEEEAMKERTSLVLAKVPVDVGTFLLNEKRESLTDIEDRHDVDVSILPAPQLLTPHFELRRVRDDGRDEDLADKSSFEMLGDDADDETLPEHDRRSRPERPLVQGIALPGPVPAAAPAAATHEGLRSPPTPVAQPGFFARIWNSLFPGPRHGGESEPAGTGQSEPAPRRGAGQQTDTADGPDKRRSRRSSRGRKERTQAAEETPTLTGKPADPGTGAAPASVRSGRTQDQPKAAQGDEATGTLPAESATTADEERGDASRSTRSRRSRRGGRRRNKGRSNGAESESAGGTETERPASGRDTAASAGVEAAEPAATATRVPTDLTPKPDAPARPDATAAEPASQDSTGAGATSNAASEPSPTAAEIRQREARAALARMAASIPPETPEVPAEPKRTPAESTKATGPAELRASAQTQAGPSDADRESAAAPVPPAAADEGRSSPVVAAPEADSAGAQQRQPEGNAAGPEATPAPPTSRAPSAAEQPAADREPAEPPEPPQPEPRPSAASTAADEPAGEDESTGVAQPQEAKPKRPRRPRKPRSASKDAAATDAASGDPESAYAGTETPGGPTGADAGEKTPKPRKRRARAKPADPVSSGSDTAGADDSEPGDPQQPATSEPKPAANDS</sequence>
<dbReference type="KEGG" id="tni:TVNIR_1830"/>
<evidence type="ECO:0000256" key="16">
    <source>
        <dbReference type="SAM" id="MobiDB-lite"/>
    </source>
</evidence>
<dbReference type="CDD" id="cd04453">
    <property type="entry name" value="S1_RNase_E"/>
    <property type="match status" value="1"/>
</dbReference>
<keyword evidence="12 15" id="KW-0460">Magnesium</keyword>
<evidence type="ECO:0000256" key="5">
    <source>
        <dbReference type="ARBA" id="ARBA00022552"/>
    </source>
</evidence>
<keyword evidence="9 15" id="KW-0699">rRNA-binding</keyword>
<dbReference type="Gene3D" id="2.40.50.140">
    <property type="entry name" value="Nucleic acid-binding proteins"/>
    <property type="match status" value="1"/>
</dbReference>
<dbReference type="InterPro" id="IPR048583">
    <property type="entry name" value="RNase_E_G_thioredoxin-like"/>
</dbReference>
<evidence type="ECO:0000256" key="3">
    <source>
        <dbReference type="ARBA" id="ARBA00022490"/>
    </source>
</evidence>
<evidence type="ECO:0000256" key="2">
    <source>
        <dbReference type="ARBA" id="ARBA00022475"/>
    </source>
</evidence>
<comment type="function">
    <text evidence="15">Endoribonuclease that plays a central role in RNA processing and decay. Required for the maturation of 5S and 16S rRNAs and the majority of tRNAs. Also involved in the degradation of most mRNAs.</text>
</comment>
<reference evidence="18" key="1">
    <citation type="submission" date="2015-12" db="EMBL/GenBank/DDBJ databases">
        <authorList>
            <person name="Tikhonova T.V."/>
            <person name="Pavlov A.R."/>
            <person name="Beletsky A.V."/>
            <person name="Mardanov A.V."/>
            <person name="Sorokin D.Y."/>
            <person name="Ravin N.V."/>
            <person name="Popov V.O."/>
        </authorList>
    </citation>
    <scope>NUCLEOTIDE SEQUENCE</scope>
    <source>
        <strain evidence="18">DSM 14787</strain>
    </source>
</reference>
<proteinExistence type="inferred from homology"/>
<comment type="subunit">
    <text evidence="15">Component of the RNA degradosome, which is a multiprotein complex involved in RNA processing and mRNA degradation. Within the RNA degradosome, RNase E assembles into a homotetramer formed by a dimer of dimers.</text>
</comment>
<dbReference type="PROSITE" id="PS50126">
    <property type="entry name" value="S1"/>
    <property type="match status" value="1"/>
</dbReference>
<dbReference type="EC" id="3.1.26.12" evidence="15"/>
<feature type="compositionally biased region" description="Basic residues" evidence="16">
    <location>
        <begin position="607"/>
        <end position="617"/>
    </location>
</feature>
<dbReference type="GO" id="GO:0008270">
    <property type="term" value="F:zinc ion binding"/>
    <property type="evidence" value="ECO:0007669"/>
    <property type="project" value="UniProtKB-UniRule"/>
</dbReference>
<keyword evidence="6 15" id="KW-0819">tRNA processing</keyword>
<evidence type="ECO:0000259" key="17">
    <source>
        <dbReference type="PROSITE" id="PS50126"/>
    </source>
</evidence>
<evidence type="ECO:0000256" key="15">
    <source>
        <dbReference type="HAMAP-Rule" id="MF_00970"/>
    </source>
</evidence>
<dbReference type="SMART" id="SM00316">
    <property type="entry name" value="S1"/>
    <property type="match status" value="1"/>
</dbReference>
<evidence type="ECO:0000256" key="9">
    <source>
        <dbReference type="ARBA" id="ARBA00022730"/>
    </source>
</evidence>
<keyword evidence="8 15" id="KW-0479">Metal-binding</keyword>
<feature type="binding site" evidence="15">
    <location>
        <position position="401"/>
    </location>
    <ligand>
        <name>Zn(2+)</name>
        <dbReference type="ChEBI" id="CHEBI:29105"/>
        <note>ligand shared between dimeric partners</note>
    </ligand>
</feature>
<protein>
    <recommendedName>
        <fullName evidence="15">Ribonuclease E</fullName>
        <shortName evidence="15">RNase E</shortName>
        <ecNumber evidence="15">3.1.26.12</ecNumber>
    </recommendedName>
</protein>
<dbReference type="OrthoDB" id="9804278at2"/>
<evidence type="ECO:0000313" key="18">
    <source>
        <dbReference type="EMBL" id="AGA33491.1"/>
    </source>
</evidence>
<keyword evidence="7 15" id="KW-0540">Nuclease</keyword>
<keyword evidence="2 15" id="KW-1003">Cell membrane</keyword>
<evidence type="ECO:0000256" key="13">
    <source>
        <dbReference type="ARBA" id="ARBA00022884"/>
    </source>
</evidence>
<gene>
    <name evidence="18" type="primary">rne [H]</name>
    <name evidence="15" type="synonym">rne</name>
    <name evidence="18" type="ordered locus">TVNIR_1830</name>
</gene>
<comment type="catalytic activity">
    <reaction evidence="15">
        <text>Endonucleolytic cleavage of single-stranded RNA in A- and U-rich regions.</text>
        <dbReference type="EC" id="3.1.26.12"/>
    </reaction>
</comment>
<feature type="compositionally biased region" description="Low complexity" evidence="16">
    <location>
        <begin position="882"/>
        <end position="891"/>
    </location>
</feature>
<comment type="cofactor">
    <cofactor evidence="15">
        <name>Mg(2+)</name>
        <dbReference type="ChEBI" id="CHEBI:18420"/>
    </cofactor>
    <text evidence="15">Binds 1 Mg(2+) ion per subunit.</text>
</comment>
<evidence type="ECO:0000256" key="11">
    <source>
        <dbReference type="ARBA" id="ARBA00022801"/>
    </source>
</evidence>
<feature type="binding site" evidence="15">
    <location>
        <position position="343"/>
    </location>
    <ligand>
        <name>Mg(2+)</name>
        <dbReference type="ChEBI" id="CHEBI:18420"/>
        <note>catalytic</note>
    </ligand>
</feature>
<dbReference type="GO" id="GO:0008995">
    <property type="term" value="F:ribonuclease E activity"/>
    <property type="evidence" value="ECO:0007669"/>
    <property type="project" value="UniProtKB-EC"/>
</dbReference>
<keyword evidence="3 15" id="KW-0963">Cytoplasm</keyword>
<evidence type="ECO:0000256" key="12">
    <source>
        <dbReference type="ARBA" id="ARBA00022842"/>
    </source>
</evidence>
<evidence type="ECO:0000256" key="8">
    <source>
        <dbReference type="ARBA" id="ARBA00022723"/>
    </source>
</evidence>
<comment type="similarity">
    <text evidence="15">Belongs to the RNase E/G family. RNase E subfamily.</text>
</comment>
<dbReference type="GO" id="GO:0000287">
    <property type="term" value="F:magnesium ion binding"/>
    <property type="evidence" value="ECO:0007669"/>
    <property type="project" value="UniProtKB-UniRule"/>
</dbReference>
<dbReference type="Gene3D" id="3.40.1260.20">
    <property type="entry name" value="Ribonuclease E, catalytic domain"/>
    <property type="match status" value="1"/>
</dbReference>
<dbReference type="Pfam" id="PF10150">
    <property type="entry name" value="RNase_E_G"/>
    <property type="match status" value="1"/>
</dbReference>
<feature type="compositionally biased region" description="Basic residues" evidence="16">
    <location>
        <begin position="954"/>
        <end position="964"/>
    </location>
</feature>
<organism evidence="18 19">
    <name type="scientific">Thioalkalivibrio nitratireducens (strain DSM 14787 / UNIQEM 213 / ALEN2)</name>
    <dbReference type="NCBI Taxonomy" id="1255043"/>
    <lineage>
        <taxon>Bacteria</taxon>
        <taxon>Pseudomonadati</taxon>
        <taxon>Pseudomonadota</taxon>
        <taxon>Gammaproteobacteria</taxon>
        <taxon>Chromatiales</taxon>
        <taxon>Ectothiorhodospiraceae</taxon>
        <taxon>Thioalkalivibrio</taxon>
    </lineage>
</organism>
<feature type="compositionally biased region" description="Basic and acidic residues" evidence="16">
    <location>
        <begin position="512"/>
        <end position="523"/>
    </location>
</feature>
<feature type="domain" description="S1 motif" evidence="17">
    <location>
        <begin position="39"/>
        <end position="117"/>
    </location>
</feature>
<dbReference type="InterPro" id="IPR019307">
    <property type="entry name" value="RNA-bd_AU-1/RNase_E/G"/>
</dbReference>
<dbReference type="NCBIfam" id="TIGR00757">
    <property type="entry name" value="RNaseEG"/>
    <property type="match status" value="1"/>
</dbReference>
<feature type="compositionally biased region" description="Low complexity" evidence="16">
    <location>
        <begin position="530"/>
        <end position="543"/>
    </location>
</feature>
<dbReference type="InterPro" id="IPR004659">
    <property type="entry name" value="RNase_E/G"/>
</dbReference>
<keyword evidence="15" id="KW-0862">Zinc</keyword>
<evidence type="ECO:0000256" key="14">
    <source>
        <dbReference type="ARBA" id="ARBA00023136"/>
    </source>
</evidence>
<dbReference type="InterPro" id="IPR003029">
    <property type="entry name" value="S1_domain"/>
</dbReference>
<feature type="compositionally biased region" description="Low complexity" evidence="16">
    <location>
        <begin position="967"/>
        <end position="996"/>
    </location>
</feature>
<comment type="similarity">
    <text evidence="1">Belongs to the RNase E/G family. RNase G subfamily.</text>
</comment>
<dbReference type="GO" id="GO:0000049">
    <property type="term" value="F:tRNA binding"/>
    <property type="evidence" value="ECO:0007669"/>
    <property type="project" value="UniProtKB-KW"/>
</dbReference>
<feature type="binding site" evidence="15">
    <location>
        <position position="300"/>
    </location>
    <ligand>
        <name>Mg(2+)</name>
        <dbReference type="ChEBI" id="CHEBI:18420"/>
        <note>catalytic</note>
    </ligand>
</feature>
<dbReference type="GO" id="GO:0009898">
    <property type="term" value="C:cytoplasmic side of plasma membrane"/>
    <property type="evidence" value="ECO:0007669"/>
    <property type="project" value="UniProtKB-UniRule"/>
</dbReference>
<feature type="region of interest" description="Disordered" evidence="16">
    <location>
        <begin position="495"/>
        <end position="1049"/>
    </location>
</feature>
<keyword evidence="11 15" id="KW-0378">Hydrolase</keyword>
<feature type="compositionally biased region" description="Low complexity" evidence="16">
    <location>
        <begin position="724"/>
        <end position="779"/>
    </location>
</feature>
<dbReference type="SUPFAM" id="SSF50249">
    <property type="entry name" value="Nucleic acid-binding proteins"/>
    <property type="match status" value="1"/>
</dbReference>
<keyword evidence="19" id="KW-1185">Reference proteome</keyword>
<dbReference type="GO" id="GO:0005737">
    <property type="term" value="C:cytoplasm"/>
    <property type="evidence" value="ECO:0007669"/>
    <property type="project" value="UniProtKB-SubCell"/>
</dbReference>
<dbReference type="GO" id="GO:0019843">
    <property type="term" value="F:rRNA binding"/>
    <property type="evidence" value="ECO:0007669"/>
    <property type="project" value="UniProtKB-KW"/>
</dbReference>
<dbReference type="GO" id="GO:0006402">
    <property type="term" value="P:mRNA catabolic process"/>
    <property type="evidence" value="ECO:0007669"/>
    <property type="project" value="UniProtKB-UniRule"/>
</dbReference>
<keyword evidence="14 15" id="KW-0472">Membrane</keyword>
<dbReference type="HOGENOM" id="CLU_003468_0_0_6"/>
<dbReference type="PANTHER" id="PTHR30001">
    <property type="entry name" value="RIBONUCLEASE"/>
    <property type="match status" value="1"/>
</dbReference>
<evidence type="ECO:0000256" key="1">
    <source>
        <dbReference type="ARBA" id="ARBA00005663"/>
    </source>
</evidence>
<dbReference type="InterPro" id="IPR012340">
    <property type="entry name" value="NA-bd_OB-fold"/>
</dbReference>
<keyword evidence="5 15" id="KW-0698">rRNA processing</keyword>
<dbReference type="Pfam" id="PF00575">
    <property type="entry name" value="S1"/>
    <property type="match status" value="1"/>
</dbReference>
<dbReference type="GO" id="GO:0006364">
    <property type="term" value="P:rRNA processing"/>
    <property type="evidence" value="ECO:0007669"/>
    <property type="project" value="UniProtKB-UniRule"/>
</dbReference>
<dbReference type="STRING" id="1255043.TVNIR_1830"/>
<comment type="cofactor">
    <cofactor evidence="15">
        <name>Zn(2+)</name>
        <dbReference type="ChEBI" id="CHEBI:29105"/>
    </cofactor>
    <text evidence="15">Binds 2 Zn(2+) ions per homotetramer.</text>
</comment>
<dbReference type="GO" id="GO:0008033">
    <property type="term" value="P:tRNA processing"/>
    <property type="evidence" value="ECO:0007669"/>
    <property type="project" value="UniProtKB-UniRule"/>
</dbReference>
<dbReference type="RefSeq" id="WP_015258618.1">
    <property type="nucleotide sequence ID" value="NC_019902.2"/>
</dbReference>
<evidence type="ECO:0000256" key="7">
    <source>
        <dbReference type="ARBA" id="ARBA00022722"/>
    </source>
</evidence>
<dbReference type="HAMAP" id="MF_00970">
    <property type="entry name" value="RNase_E"/>
    <property type="match status" value="1"/>
</dbReference>
<dbReference type="EMBL" id="CP003989">
    <property type="protein sequence ID" value="AGA33491.1"/>
    <property type="molecule type" value="Genomic_DNA"/>
</dbReference>
<dbReference type="AlphaFoldDB" id="L0DYQ9"/>
<dbReference type="eggNOG" id="COG1530">
    <property type="taxonomic scope" value="Bacteria"/>
</dbReference>
<feature type="region of interest" description="Required for zinc-mediated homotetramerization and catalytic activity" evidence="15">
    <location>
        <begin position="401"/>
        <end position="404"/>
    </location>
</feature>
<dbReference type="PANTHER" id="PTHR30001:SF1">
    <property type="entry name" value="RIBONUCLEASE E_G-LIKE PROTEIN, CHLOROPLASTIC"/>
    <property type="match status" value="1"/>
</dbReference>
<dbReference type="InterPro" id="IPR028878">
    <property type="entry name" value="RNase_E"/>
</dbReference>
<feature type="compositionally biased region" description="Pro residues" evidence="16">
    <location>
        <begin position="916"/>
        <end position="925"/>
    </location>
</feature>
<dbReference type="Proteomes" id="UP000010809">
    <property type="component" value="Chromosome"/>
</dbReference>
<dbReference type="Pfam" id="PF20833">
    <property type="entry name" value="RNase_E_G_Thio"/>
    <property type="match status" value="1"/>
</dbReference>
<comment type="subcellular location">
    <subcellularLocation>
        <location evidence="15">Cytoplasm</location>
    </subcellularLocation>
    <subcellularLocation>
        <location evidence="15">Cell inner membrane</location>
        <topology evidence="15">Peripheral membrane protein</topology>
        <orientation evidence="15">Cytoplasmic side</orientation>
    </subcellularLocation>
</comment>
<evidence type="ECO:0000256" key="10">
    <source>
        <dbReference type="ARBA" id="ARBA00022759"/>
    </source>
</evidence>
<name>L0DYQ9_THIND</name>
<evidence type="ECO:0000313" key="19">
    <source>
        <dbReference type="Proteomes" id="UP000010809"/>
    </source>
</evidence>
<feature type="compositionally biased region" description="Basic residues" evidence="16">
    <location>
        <begin position="685"/>
        <end position="700"/>
    </location>
</feature>
<keyword evidence="4 15" id="KW-0997">Cell inner membrane</keyword>
<keyword evidence="13 15" id="KW-0694">RNA-binding</keyword>
<evidence type="ECO:0000256" key="4">
    <source>
        <dbReference type="ARBA" id="ARBA00022519"/>
    </source>
</evidence>
<feature type="binding site" evidence="15">
    <location>
        <position position="404"/>
    </location>
    <ligand>
        <name>Zn(2+)</name>
        <dbReference type="ChEBI" id="CHEBI:29105"/>
        <note>ligand shared between dimeric partners</note>
    </ligand>
</feature>
<dbReference type="PATRIC" id="fig|1255043.3.peg.1852"/>
<evidence type="ECO:0000256" key="6">
    <source>
        <dbReference type="ARBA" id="ARBA00022694"/>
    </source>
</evidence>
<keyword evidence="15" id="KW-0820">tRNA-binding</keyword>
<keyword evidence="10 15" id="KW-0255">Endonuclease</keyword>